<dbReference type="FunFam" id="3.40.50.720:FF:000065">
    <property type="entry name" value="UDP-glucuronic acid decarboxylase 1"/>
    <property type="match status" value="1"/>
</dbReference>
<feature type="domain" description="NAD(P)-binding" evidence="18">
    <location>
        <begin position="4"/>
        <end position="305"/>
    </location>
</feature>
<evidence type="ECO:0000256" key="1">
    <source>
        <dbReference type="ARBA" id="ARBA00001911"/>
    </source>
</evidence>
<evidence type="ECO:0000313" key="19">
    <source>
        <dbReference type="EMBL" id="KAI1872481.1"/>
    </source>
</evidence>
<keyword evidence="10" id="KW-1133">Transmembrane helix</keyword>
<accession>A0A9Q0AQ23</accession>
<dbReference type="Proteomes" id="UP000829685">
    <property type="component" value="Unassembled WGS sequence"/>
</dbReference>
<keyword evidence="14" id="KW-0325">Glycoprotein</keyword>
<keyword evidence="13" id="KW-0472">Membrane</keyword>
<evidence type="ECO:0000256" key="12">
    <source>
        <dbReference type="ARBA" id="ARBA00023034"/>
    </source>
</evidence>
<evidence type="ECO:0000256" key="2">
    <source>
        <dbReference type="ARBA" id="ARBA00004447"/>
    </source>
</evidence>
<reference evidence="19" key="1">
    <citation type="submission" date="2021-03" db="EMBL/GenBank/DDBJ databases">
        <title>Revisited historic fungal species revealed as producer of novel bioactive compounds through whole genome sequencing and comparative genomics.</title>
        <authorList>
            <person name="Vignolle G.A."/>
            <person name="Hochenegger N."/>
            <person name="Mach R.L."/>
            <person name="Mach-Aigner A.R."/>
            <person name="Javad Rahimi M."/>
            <person name="Salim K.A."/>
            <person name="Chan C.M."/>
            <person name="Lim L.B.L."/>
            <person name="Cai F."/>
            <person name="Druzhinina I.S."/>
            <person name="U'Ren J.M."/>
            <person name="Derntl C."/>
        </authorList>
    </citation>
    <scope>NUCLEOTIDE SEQUENCE</scope>
    <source>
        <strain evidence="19">TUCIM 5799</strain>
    </source>
</reference>
<gene>
    <name evidence="19" type="ORF">JX265_005361</name>
</gene>
<evidence type="ECO:0000256" key="16">
    <source>
        <dbReference type="ARBA" id="ARBA00031585"/>
    </source>
</evidence>
<protein>
    <recommendedName>
        <fullName evidence="6">UDP-glucuronic acid decarboxylase 1</fullName>
        <ecNumber evidence="5">4.1.1.35</ecNumber>
    </recommendedName>
    <alternativeName>
        <fullName evidence="16">UDP-glucuronate decarboxylase 1</fullName>
    </alternativeName>
</protein>
<dbReference type="PANTHER" id="PTHR43078">
    <property type="entry name" value="UDP-GLUCURONIC ACID DECARBOXYLASE-RELATED"/>
    <property type="match status" value="1"/>
</dbReference>
<dbReference type="PANTHER" id="PTHR43078:SF6">
    <property type="entry name" value="UDP-GLUCURONIC ACID DECARBOXYLASE 1"/>
    <property type="match status" value="1"/>
</dbReference>
<comment type="pathway">
    <text evidence="3">Nucleotide-sugar biosynthesis; UDP-alpha-D-xylose biosynthesis; UDP-alpha-D-xylose from UDP-alpha-D-glucuronate: step 1/1.</text>
</comment>
<comment type="similarity">
    <text evidence="4">Belongs to the NAD(P)-dependent epimerase/dehydratase family. UDP-glucuronic acid decarboxylase subfamily.</text>
</comment>
<dbReference type="EC" id="4.1.1.35" evidence="5"/>
<evidence type="ECO:0000259" key="18">
    <source>
        <dbReference type="Pfam" id="PF16363"/>
    </source>
</evidence>
<keyword evidence="12" id="KW-0333">Golgi apparatus</keyword>
<dbReference type="CDD" id="cd05230">
    <property type="entry name" value="UGD_SDR_e"/>
    <property type="match status" value="1"/>
</dbReference>
<evidence type="ECO:0000256" key="9">
    <source>
        <dbReference type="ARBA" id="ARBA00022968"/>
    </source>
</evidence>
<dbReference type="AlphaFoldDB" id="A0A9Q0AQ23"/>
<dbReference type="SUPFAM" id="SSF51735">
    <property type="entry name" value="NAD(P)-binding Rossmann-fold domains"/>
    <property type="match status" value="1"/>
</dbReference>
<comment type="catalytic activity">
    <reaction evidence="17">
        <text>UDP-alpha-D-glucuronate + H(+) = UDP-alpha-D-xylose + CO2</text>
        <dbReference type="Rhea" id="RHEA:23916"/>
        <dbReference type="ChEBI" id="CHEBI:15378"/>
        <dbReference type="ChEBI" id="CHEBI:16526"/>
        <dbReference type="ChEBI" id="CHEBI:57632"/>
        <dbReference type="ChEBI" id="CHEBI:58052"/>
        <dbReference type="EC" id="4.1.1.35"/>
    </reaction>
    <physiologicalReaction direction="left-to-right" evidence="17">
        <dbReference type="Rhea" id="RHEA:23917"/>
    </physiologicalReaction>
</comment>
<keyword evidence="15" id="KW-0456">Lyase</keyword>
<organism evidence="19 20">
    <name type="scientific">Neoarthrinium moseri</name>
    <dbReference type="NCBI Taxonomy" id="1658444"/>
    <lineage>
        <taxon>Eukaryota</taxon>
        <taxon>Fungi</taxon>
        <taxon>Dikarya</taxon>
        <taxon>Ascomycota</taxon>
        <taxon>Pezizomycotina</taxon>
        <taxon>Sordariomycetes</taxon>
        <taxon>Xylariomycetidae</taxon>
        <taxon>Amphisphaeriales</taxon>
        <taxon>Apiosporaceae</taxon>
        <taxon>Neoarthrinium</taxon>
    </lineage>
</organism>
<keyword evidence="9" id="KW-0735">Signal-anchor</keyword>
<keyword evidence="7" id="KW-0812">Transmembrane</keyword>
<dbReference type="OrthoDB" id="331544at2759"/>
<sequence length="328" mass="36117">MCIIVTGGAGFIGSHLVERLLEDGHEVVAIDSLWTGSTKNVKKFEENKNFRFIEHDVRHSLPNITGVTAIYHLACPASPDHFEESPIEILETCFVGTKNMLDFAVGCGARILIASTSEIYGDPKVIPQSENYWGNTNSFGPRSCYDEGKRITEALAYGYQRKHSLKVRIARIFNAYGPGMQLNDGRAVPNFIVAAMKGQPLTIYGDGSATRCFQFVTDCVAGLNALMNSEYSRPVNIGSDVETKVGEIAEMIVELVANKVGSATRAPVNHLPARQDDPYRRKPDIGLAKDVLEWKPVVNLREGLDVTVNWFLEKEQKSNGTNGTNGHI</sequence>
<comment type="caution">
    <text evidence="19">The sequence shown here is derived from an EMBL/GenBank/DDBJ whole genome shotgun (WGS) entry which is preliminary data.</text>
</comment>
<evidence type="ECO:0000256" key="15">
    <source>
        <dbReference type="ARBA" id="ARBA00023239"/>
    </source>
</evidence>
<evidence type="ECO:0000256" key="4">
    <source>
        <dbReference type="ARBA" id="ARBA00007505"/>
    </source>
</evidence>
<dbReference type="InterPro" id="IPR036291">
    <property type="entry name" value="NAD(P)-bd_dom_sf"/>
</dbReference>
<dbReference type="Gene3D" id="3.40.50.720">
    <property type="entry name" value="NAD(P)-binding Rossmann-like Domain"/>
    <property type="match status" value="1"/>
</dbReference>
<keyword evidence="8" id="KW-0210">Decarboxylase</keyword>
<dbReference type="InterPro" id="IPR016040">
    <property type="entry name" value="NAD(P)-bd_dom"/>
</dbReference>
<keyword evidence="20" id="KW-1185">Reference proteome</keyword>
<evidence type="ECO:0000256" key="7">
    <source>
        <dbReference type="ARBA" id="ARBA00022692"/>
    </source>
</evidence>
<dbReference type="Pfam" id="PF16363">
    <property type="entry name" value="GDP_Man_Dehyd"/>
    <property type="match status" value="1"/>
</dbReference>
<comment type="cofactor">
    <cofactor evidence="1">
        <name>NAD(+)</name>
        <dbReference type="ChEBI" id="CHEBI:57540"/>
    </cofactor>
</comment>
<evidence type="ECO:0000256" key="10">
    <source>
        <dbReference type="ARBA" id="ARBA00022989"/>
    </source>
</evidence>
<dbReference type="GO" id="GO:0048040">
    <property type="term" value="F:UDP-glucuronate decarboxylase activity"/>
    <property type="evidence" value="ECO:0007669"/>
    <property type="project" value="UniProtKB-EC"/>
</dbReference>
<evidence type="ECO:0000256" key="8">
    <source>
        <dbReference type="ARBA" id="ARBA00022793"/>
    </source>
</evidence>
<evidence type="ECO:0000313" key="20">
    <source>
        <dbReference type="Proteomes" id="UP000829685"/>
    </source>
</evidence>
<evidence type="ECO:0000256" key="6">
    <source>
        <dbReference type="ARBA" id="ARBA00018816"/>
    </source>
</evidence>
<evidence type="ECO:0000256" key="17">
    <source>
        <dbReference type="ARBA" id="ARBA00049410"/>
    </source>
</evidence>
<name>A0A9Q0AQ23_9PEZI</name>
<keyword evidence="11" id="KW-0520">NAD</keyword>
<evidence type="ECO:0000256" key="11">
    <source>
        <dbReference type="ARBA" id="ARBA00023027"/>
    </source>
</evidence>
<evidence type="ECO:0000256" key="13">
    <source>
        <dbReference type="ARBA" id="ARBA00023136"/>
    </source>
</evidence>
<proteinExistence type="inferred from homology"/>
<evidence type="ECO:0000256" key="14">
    <source>
        <dbReference type="ARBA" id="ARBA00023180"/>
    </source>
</evidence>
<dbReference type="GO" id="GO:0070403">
    <property type="term" value="F:NAD+ binding"/>
    <property type="evidence" value="ECO:0007669"/>
    <property type="project" value="InterPro"/>
</dbReference>
<comment type="subcellular location">
    <subcellularLocation>
        <location evidence="2">Golgi apparatus</location>
        <location evidence="2">Golgi stack membrane</location>
        <topology evidence="2">Single-pass type II membrane protein</topology>
    </subcellularLocation>
</comment>
<dbReference type="InterPro" id="IPR044516">
    <property type="entry name" value="UXS-like"/>
</dbReference>
<evidence type="ECO:0000256" key="5">
    <source>
        <dbReference type="ARBA" id="ARBA00012290"/>
    </source>
</evidence>
<dbReference type="GO" id="GO:0042732">
    <property type="term" value="P:D-xylose metabolic process"/>
    <property type="evidence" value="ECO:0007669"/>
    <property type="project" value="InterPro"/>
</dbReference>
<evidence type="ECO:0000256" key="3">
    <source>
        <dbReference type="ARBA" id="ARBA00005100"/>
    </source>
</evidence>
<dbReference type="GO" id="GO:0032580">
    <property type="term" value="C:Golgi cisterna membrane"/>
    <property type="evidence" value="ECO:0007669"/>
    <property type="project" value="UniProtKB-SubCell"/>
</dbReference>
<dbReference type="EMBL" id="JAFIMR010000011">
    <property type="protein sequence ID" value="KAI1872481.1"/>
    <property type="molecule type" value="Genomic_DNA"/>
</dbReference>